<dbReference type="Gene3D" id="3.40.50.300">
    <property type="entry name" value="P-loop containing nucleotide triphosphate hydrolases"/>
    <property type="match status" value="1"/>
</dbReference>
<evidence type="ECO:0000256" key="2">
    <source>
        <dbReference type="ARBA" id="ARBA00022737"/>
    </source>
</evidence>
<evidence type="ECO:0000313" key="8">
    <source>
        <dbReference type="Proteomes" id="UP000004200"/>
    </source>
</evidence>
<dbReference type="PRINTS" id="PR00320">
    <property type="entry name" value="GPROTEINBRPT"/>
</dbReference>
<dbReference type="InterPro" id="IPR007111">
    <property type="entry name" value="NACHT_NTPase"/>
</dbReference>
<dbReference type="eggNOG" id="COG5635">
    <property type="taxonomic scope" value="Bacteria"/>
</dbReference>
<keyword evidence="8" id="KW-1185">Reference proteome</keyword>
<dbReference type="eggNOG" id="COG0775">
    <property type="taxonomic scope" value="Bacteria"/>
</dbReference>
<feature type="repeat" description="WD" evidence="3">
    <location>
        <begin position="1038"/>
        <end position="1079"/>
    </location>
</feature>
<dbReference type="Pfam" id="PF05729">
    <property type="entry name" value="NACHT"/>
    <property type="match status" value="1"/>
</dbReference>
<evidence type="ECO:0000256" key="1">
    <source>
        <dbReference type="ARBA" id="ARBA00022574"/>
    </source>
</evidence>
<evidence type="ECO:0000259" key="5">
    <source>
        <dbReference type="Pfam" id="PF05729"/>
    </source>
</evidence>
<dbReference type="PANTHER" id="PTHR19848:SF8">
    <property type="entry name" value="F-BOX AND WD REPEAT DOMAIN CONTAINING 7"/>
    <property type="match status" value="1"/>
</dbReference>
<dbReference type="InterPro" id="IPR019775">
    <property type="entry name" value="WD40_repeat_CS"/>
</dbReference>
<evidence type="ECO:0000313" key="7">
    <source>
        <dbReference type="EMBL" id="EGV28036.1"/>
    </source>
</evidence>
<reference evidence="7 8" key="1">
    <citation type="submission" date="2011-06" db="EMBL/GenBank/DDBJ databases">
        <title>The draft genome of Thiorhodococcus drewsii AZ1.</title>
        <authorList>
            <consortium name="US DOE Joint Genome Institute (JGI-PGF)"/>
            <person name="Lucas S."/>
            <person name="Han J."/>
            <person name="Lapidus A."/>
            <person name="Cheng J.-F."/>
            <person name="Goodwin L."/>
            <person name="Pitluck S."/>
            <person name="Peters L."/>
            <person name="Land M.L."/>
            <person name="Hauser L."/>
            <person name="Vogl K."/>
            <person name="Liu Z."/>
            <person name="Imhoff J."/>
            <person name="Thiel V."/>
            <person name="Frigaard N.-U."/>
            <person name="Bryant D.A."/>
            <person name="Woyke T.J."/>
        </authorList>
    </citation>
    <scope>NUCLEOTIDE SEQUENCE [LARGE SCALE GENOMIC DNA]</scope>
    <source>
        <strain evidence="7 8">AZ1</strain>
    </source>
</reference>
<dbReference type="PROSITE" id="PS50082">
    <property type="entry name" value="WD_REPEATS_2"/>
    <property type="match status" value="4"/>
</dbReference>
<dbReference type="InterPro" id="IPR035994">
    <property type="entry name" value="Nucleoside_phosphorylase_sf"/>
</dbReference>
<dbReference type="InterPro" id="IPR001646">
    <property type="entry name" value="5peptide_repeat"/>
</dbReference>
<dbReference type="PATRIC" id="fig|765913.3.peg.4209"/>
<dbReference type="GO" id="GO:0003824">
    <property type="term" value="F:catalytic activity"/>
    <property type="evidence" value="ECO:0007669"/>
    <property type="project" value="InterPro"/>
</dbReference>
<dbReference type="InterPro" id="IPR015943">
    <property type="entry name" value="WD40/YVTN_repeat-like_dom_sf"/>
</dbReference>
<dbReference type="InterPro" id="IPR000845">
    <property type="entry name" value="Nucleoside_phosphorylase_d"/>
</dbReference>
<organism evidence="7 8">
    <name type="scientific">Thiorhodococcus drewsii AZ1</name>
    <dbReference type="NCBI Taxonomy" id="765913"/>
    <lineage>
        <taxon>Bacteria</taxon>
        <taxon>Pseudomonadati</taxon>
        <taxon>Pseudomonadota</taxon>
        <taxon>Gammaproteobacteria</taxon>
        <taxon>Chromatiales</taxon>
        <taxon>Chromatiaceae</taxon>
        <taxon>Thiorhodococcus</taxon>
    </lineage>
</organism>
<feature type="repeat" description="WD" evidence="3">
    <location>
        <begin position="1080"/>
        <end position="1121"/>
    </location>
</feature>
<protein>
    <submittedName>
        <fullName evidence="7">WD40 repeat-containing protein</fullName>
    </submittedName>
</protein>
<dbReference type="PROSITE" id="PS00678">
    <property type="entry name" value="WD_REPEATS_1"/>
    <property type="match status" value="3"/>
</dbReference>
<evidence type="ECO:0000256" key="3">
    <source>
        <dbReference type="PROSITE-ProRule" id="PRU00221"/>
    </source>
</evidence>
<dbReference type="SUPFAM" id="SSF50978">
    <property type="entry name" value="WD40 repeat-like"/>
    <property type="match status" value="1"/>
</dbReference>
<evidence type="ECO:0000259" key="4">
    <source>
        <dbReference type="Pfam" id="PF01048"/>
    </source>
</evidence>
<dbReference type="InterPro" id="IPR054737">
    <property type="entry name" value="NNH6"/>
</dbReference>
<dbReference type="InterPro" id="IPR001680">
    <property type="entry name" value="WD40_rpt"/>
</dbReference>
<keyword evidence="1 3" id="KW-0853">WD repeat</keyword>
<dbReference type="GO" id="GO:0009116">
    <property type="term" value="P:nucleoside metabolic process"/>
    <property type="evidence" value="ECO:0007669"/>
    <property type="project" value="InterPro"/>
</dbReference>
<dbReference type="CDD" id="cd00200">
    <property type="entry name" value="WD40"/>
    <property type="match status" value="1"/>
</dbReference>
<dbReference type="Gene3D" id="2.160.20.80">
    <property type="entry name" value="E3 ubiquitin-protein ligase SopA"/>
    <property type="match status" value="1"/>
</dbReference>
<dbReference type="SMART" id="SM00320">
    <property type="entry name" value="WD40"/>
    <property type="match status" value="4"/>
</dbReference>
<sequence length="1268" mass="139464">MPSLSPYFARNSLKRLSLSDAVRQHAERLLDLAGDDHRIQVARIHETMFPLSTPASANAALNRLLRTINDAAETQGLALRAEITADKKAGPAKRFVWFDGPLPTPAPAYTGELNAIPAGQLVTDQRGLPQESLPVVVLITFNPHETAAVIAGFHPQGTPPTETRNGMTYNRLGIHGGMQIIQRVSRQGEGEAQNAARDAIADWAPKAIIGVGIAFGVNHAKQAIGDVLVSEAIRGYELGRMNADGTFDLRADKPPASQVLLNRFNHLHQTRQADSNACLNWPVVRFGTLLSGNKLVDNLDYRTSLLKLEKEAIGGEMEAVGIQLAAGRFNLDWIIVKAICDWGDGNKGTKNKERDQEFAAQMAALVVRTALALGSLYESQQPPTPGIRPSSESARLAEGLPPEARLMGLRDHDAISTKLLIPDAQGLLSTMDKDAEALHRSGHQQGVDVMDYLMQWVDAPDAAPLFTLLGEYGMGKTVTCQRLATILDERRRADPTLPLPLYFDLRLVTGLDQRVPKLRDIVEECMARGWDDQGPGEGYLLADVHRWIAQGALAIFDGLDEVLNRLTEADGQVFTQELLRLLAFARNRRRADGLPGRFKALISTRTQYFRTLRDQQNHFTGQERGEYRADAYRALVLLPLSEEQVERYLAAALPGIEPETLLDTVRSVHNLTELTQRPYTLRLVSEFIPEIEQDRLAGKTIYGVTLYRRMVQRWLERDSGKHHIRPEHKLILARHLAAFLWQSGDGRLPAERIERWFHAWLESEPDLHRRYSRLHPDQLEEDLRNATFLARQDDPSGSSFRFAHTSLLEFFLADYLLQALRDQAPERWAIKRPSQETLDFLGQCLAEAADPILIRTLQGWRTTYRPQTSELLLAYALCAQDRGWPVPVLRGIALNGARLEALSIRSPLGSPLLDLSEANFSGASLRRAVFERVQLSGASFRDAQLAQANFLDCDAIRADWSGAESTATIWRNTRLQATLWHDARGYRSQFLACDEPPIASPHTAPTGFVLPQGAQSSDRLVPVEPLDERRACSTLRMLTGHNGSVLGCAVSPDGRQFVSVGGDRTVRVWDAASGEALLSLSGHQGGVRGCAISPDGRRLVSAGGDGTVRVWDAASGEGLLSLSGHRGGVRGCAVSPDGQRLVSAGGDGTVRVWDAASGETLLSLSGHQGRLLGCAVSPDGQRLVSAGGDGTVRVWDAASGAPLRIHAVSGRGYEGHAVWEPCENRLIEACGDAWRWLAWVHPGPDGWPERLPLETFGPMPEPHRLCRL</sequence>
<feature type="domain" description="NACHT N-terminal Helical" evidence="6">
    <location>
        <begin position="6"/>
        <end position="116"/>
    </location>
</feature>
<dbReference type="STRING" id="765913.ThidrDRAFT_4132"/>
<evidence type="ECO:0000259" key="6">
    <source>
        <dbReference type="Pfam" id="PF22737"/>
    </source>
</evidence>
<feature type="domain" description="NACHT" evidence="5">
    <location>
        <begin position="467"/>
        <end position="649"/>
    </location>
</feature>
<dbReference type="OrthoDB" id="235631at2"/>
<dbReference type="Proteomes" id="UP000004200">
    <property type="component" value="Unassembled WGS sequence"/>
</dbReference>
<feature type="repeat" description="WD" evidence="3">
    <location>
        <begin position="1164"/>
        <end position="1205"/>
    </location>
</feature>
<dbReference type="SUPFAM" id="SSF53167">
    <property type="entry name" value="Purine and uridine phosphorylases"/>
    <property type="match status" value="1"/>
</dbReference>
<dbReference type="eggNOG" id="COG2319">
    <property type="taxonomic scope" value="Bacteria"/>
</dbReference>
<dbReference type="EMBL" id="AFWT01000048">
    <property type="protein sequence ID" value="EGV28036.1"/>
    <property type="molecule type" value="Genomic_DNA"/>
</dbReference>
<dbReference type="AlphaFoldDB" id="G2E769"/>
<dbReference type="SUPFAM" id="SSF141571">
    <property type="entry name" value="Pentapeptide repeat-like"/>
    <property type="match status" value="1"/>
</dbReference>
<dbReference type="Pfam" id="PF22737">
    <property type="entry name" value="NNH6"/>
    <property type="match status" value="1"/>
</dbReference>
<name>G2E769_9GAMM</name>
<dbReference type="InterPro" id="IPR036322">
    <property type="entry name" value="WD40_repeat_dom_sf"/>
</dbReference>
<dbReference type="PROSITE" id="PS50294">
    <property type="entry name" value="WD_REPEATS_REGION"/>
    <property type="match status" value="4"/>
</dbReference>
<dbReference type="Gene3D" id="2.130.10.10">
    <property type="entry name" value="YVTN repeat-like/Quinoprotein amine dehydrogenase"/>
    <property type="match status" value="1"/>
</dbReference>
<dbReference type="PANTHER" id="PTHR19848">
    <property type="entry name" value="WD40 REPEAT PROTEIN"/>
    <property type="match status" value="1"/>
</dbReference>
<feature type="repeat" description="WD" evidence="3">
    <location>
        <begin position="1122"/>
        <end position="1163"/>
    </location>
</feature>
<dbReference type="InterPro" id="IPR027417">
    <property type="entry name" value="P-loop_NTPase"/>
</dbReference>
<accession>G2E769</accession>
<dbReference type="Pfam" id="PF00400">
    <property type="entry name" value="WD40"/>
    <property type="match status" value="4"/>
</dbReference>
<dbReference type="Pfam" id="PF01048">
    <property type="entry name" value="PNP_UDP_1"/>
    <property type="match status" value="1"/>
</dbReference>
<dbReference type="Pfam" id="PF00805">
    <property type="entry name" value="Pentapeptide"/>
    <property type="match status" value="1"/>
</dbReference>
<dbReference type="InterPro" id="IPR020472">
    <property type="entry name" value="WD40_PAC1"/>
</dbReference>
<feature type="domain" description="Nucleoside phosphorylase" evidence="4">
    <location>
        <begin position="136"/>
        <end position="368"/>
    </location>
</feature>
<gene>
    <name evidence="7" type="ORF">ThidrDRAFT_4132</name>
</gene>
<dbReference type="RefSeq" id="WP_007042845.1">
    <property type="nucleotide sequence ID" value="NZ_AFWT01000048.1"/>
</dbReference>
<keyword evidence="2" id="KW-0677">Repeat</keyword>
<proteinExistence type="predicted"/>
<dbReference type="Gene3D" id="3.40.50.1580">
    <property type="entry name" value="Nucleoside phosphorylase domain"/>
    <property type="match status" value="1"/>
</dbReference>
<comment type="caution">
    <text evidence="7">The sequence shown here is derived from an EMBL/GenBank/DDBJ whole genome shotgun (WGS) entry which is preliminary data.</text>
</comment>